<gene>
    <name evidence="2" type="ORF">SAMN05444170_6676</name>
</gene>
<sequence length="74" mass="8003">MSEFSNRPLGVKHFQTIHVCGVGVAHGLVLLFGIGTKALPVWDSKTRRNNLWGGLAVLQTVGEGSTGRRNTLVF</sequence>
<accession>A0A1M7UTX5</accession>
<dbReference type="AlphaFoldDB" id="A0A1M7UTX5"/>
<evidence type="ECO:0000313" key="3">
    <source>
        <dbReference type="Proteomes" id="UP000184096"/>
    </source>
</evidence>
<dbReference type="EMBL" id="LT670849">
    <property type="protein sequence ID" value="SHN86419.1"/>
    <property type="molecule type" value="Genomic_DNA"/>
</dbReference>
<reference evidence="3" key="1">
    <citation type="submission" date="2016-11" db="EMBL/GenBank/DDBJ databases">
        <authorList>
            <person name="Varghese N."/>
            <person name="Submissions S."/>
        </authorList>
    </citation>
    <scope>NUCLEOTIDE SEQUENCE [LARGE SCALE GENOMIC DNA]</scope>
    <source>
        <strain evidence="3">GAS401</strain>
    </source>
</reference>
<name>A0A1M7UTX5_9BRAD</name>
<dbReference type="Proteomes" id="UP000184096">
    <property type="component" value="Chromosome I"/>
</dbReference>
<keyword evidence="1" id="KW-1133">Transmembrane helix</keyword>
<proteinExistence type="predicted"/>
<evidence type="ECO:0000256" key="1">
    <source>
        <dbReference type="SAM" id="Phobius"/>
    </source>
</evidence>
<keyword evidence="3" id="KW-1185">Reference proteome</keyword>
<keyword evidence="1" id="KW-0812">Transmembrane</keyword>
<organism evidence="2 3">
    <name type="scientific">Bradyrhizobium erythrophlei</name>
    <dbReference type="NCBI Taxonomy" id="1437360"/>
    <lineage>
        <taxon>Bacteria</taxon>
        <taxon>Pseudomonadati</taxon>
        <taxon>Pseudomonadota</taxon>
        <taxon>Alphaproteobacteria</taxon>
        <taxon>Hyphomicrobiales</taxon>
        <taxon>Nitrobacteraceae</taxon>
        <taxon>Bradyrhizobium</taxon>
    </lineage>
</organism>
<keyword evidence="1" id="KW-0472">Membrane</keyword>
<protein>
    <submittedName>
        <fullName evidence="2">Uncharacterized protein</fullName>
    </submittedName>
</protein>
<feature type="transmembrane region" description="Helical" evidence="1">
    <location>
        <begin position="16"/>
        <end position="39"/>
    </location>
</feature>
<evidence type="ECO:0000313" key="2">
    <source>
        <dbReference type="EMBL" id="SHN86419.1"/>
    </source>
</evidence>